<evidence type="ECO:0000313" key="1">
    <source>
        <dbReference type="EMBL" id="KAK7062346.1"/>
    </source>
</evidence>
<evidence type="ECO:0008006" key="3">
    <source>
        <dbReference type="Google" id="ProtNLM"/>
    </source>
</evidence>
<protein>
    <recommendedName>
        <fullName evidence="3">F-box domain-containing protein</fullName>
    </recommendedName>
</protein>
<accession>A0AAW0EE17</accession>
<reference evidence="1 2" key="1">
    <citation type="journal article" date="2024" name="J Genomics">
        <title>Draft genome sequencing and assembly of Favolaschia claudopus CIRM-BRFM 2984 isolated from oak limbs.</title>
        <authorList>
            <person name="Navarro D."/>
            <person name="Drula E."/>
            <person name="Chaduli D."/>
            <person name="Cazenave R."/>
            <person name="Ahrendt S."/>
            <person name="Wang J."/>
            <person name="Lipzen A."/>
            <person name="Daum C."/>
            <person name="Barry K."/>
            <person name="Grigoriev I.V."/>
            <person name="Favel A."/>
            <person name="Rosso M.N."/>
            <person name="Martin F."/>
        </authorList>
    </citation>
    <scope>NUCLEOTIDE SEQUENCE [LARGE SCALE GENOMIC DNA]</scope>
    <source>
        <strain evidence="1 2">CIRM-BRFM 2984</strain>
    </source>
</reference>
<name>A0AAW0EE17_9AGAR</name>
<proteinExistence type="predicted"/>
<dbReference type="AlphaFoldDB" id="A0AAW0EE17"/>
<dbReference type="EMBL" id="JAWWNJ010000002">
    <property type="protein sequence ID" value="KAK7062346.1"/>
    <property type="molecule type" value="Genomic_DNA"/>
</dbReference>
<keyword evidence="2" id="KW-1185">Reference proteome</keyword>
<comment type="caution">
    <text evidence="1">The sequence shown here is derived from an EMBL/GenBank/DDBJ whole genome shotgun (WGS) entry which is preliminary data.</text>
</comment>
<evidence type="ECO:0000313" key="2">
    <source>
        <dbReference type="Proteomes" id="UP001362999"/>
    </source>
</evidence>
<organism evidence="1 2">
    <name type="scientific">Favolaschia claudopus</name>
    <dbReference type="NCBI Taxonomy" id="2862362"/>
    <lineage>
        <taxon>Eukaryota</taxon>
        <taxon>Fungi</taxon>
        <taxon>Dikarya</taxon>
        <taxon>Basidiomycota</taxon>
        <taxon>Agaricomycotina</taxon>
        <taxon>Agaricomycetes</taxon>
        <taxon>Agaricomycetidae</taxon>
        <taxon>Agaricales</taxon>
        <taxon>Marasmiineae</taxon>
        <taxon>Mycenaceae</taxon>
        <taxon>Favolaschia</taxon>
    </lineage>
</organism>
<dbReference type="Proteomes" id="UP001362999">
    <property type="component" value="Unassembled WGS sequence"/>
</dbReference>
<sequence>MGQYWKVVVNLDNCQTFGHWGKLGEFLLGLPKCLEQSIEVPPKFPDIDNLVLAVKPGDVVKKRYNIKDRAWVFPETATQSSRFVNLPMDMLQEIYAHLDLLAETDLQSVVDILCLNATCQALWGAGRSIMYRQIERLAASYAWNGHRVLCIGDYLEDSDIPENVFTTPEEEAEFTDDGESSLYRYDFVEVKGDSFGYTPIFVELSARVNYQTFDMYGIRHLLTYSPPPPPMAHPTVLRNLTRKEYVRETALLELKAKYVKVKVMQQVGLGEALMTRICLSSDPSASLSYDGPIHQGAWVGDRFDIVSSAEWQETASWTDVSDQVLKDVEDIWRAEYGVKESDVPRVYT</sequence>
<gene>
    <name evidence="1" type="ORF">R3P38DRAFT_2834808</name>
</gene>